<evidence type="ECO:0008006" key="3">
    <source>
        <dbReference type="Google" id="ProtNLM"/>
    </source>
</evidence>
<keyword evidence="2" id="KW-1185">Reference proteome</keyword>
<dbReference type="AlphaFoldDB" id="A0A4R6QN84"/>
<evidence type="ECO:0000313" key="1">
    <source>
        <dbReference type="EMBL" id="TDP71041.1"/>
    </source>
</evidence>
<gene>
    <name evidence="1" type="ORF">DES47_10319</name>
</gene>
<reference evidence="1 2" key="1">
    <citation type="submission" date="2019-03" db="EMBL/GenBank/DDBJ databases">
        <title>Genomic Encyclopedia of Type Strains, Phase IV (KMG-IV): sequencing the most valuable type-strain genomes for metagenomic binning, comparative biology and taxonomic classification.</title>
        <authorList>
            <person name="Goeker M."/>
        </authorList>
    </citation>
    <scope>NUCLEOTIDE SEQUENCE [LARGE SCALE GENOMIC DNA]</scope>
    <source>
        <strain evidence="1 2">DSM 16998</strain>
    </source>
</reference>
<dbReference type="SUPFAM" id="SSF48452">
    <property type="entry name" value="TPR-like"/>
    <property type="match status" value="1"/>
</dbReference>
<dbReference type="Gene3D" id="1.25.40.10">
    <property type="entry name" value="Tetratricopeptide repeat domain"/>
    <property type="match status" value="1"/>
</dbReference>
<comment type="caution">
    <text evidence="1">The sequence shown here is derived from an EMBL/GenBank/DDBJ whole genome shotgun (WGS) entry which is preliminary data.</text>
</comment>
<dbReference type="InParanoid" id="A0A4R6QN84"/>
<dbReference type="InterPro" id="IPR011990">
    <property type="entry name" value="TPR-like_helical_dom_sf"/>
</dbReference>
<name>A0A4R6QN84_9BURK</name>
<accession>A0A4R6QN84</accession>
<protein>
    <recommendedName>
        <fullName evidence="3">MalT-like TPR region domain-containing protein</fullName>
    </recommendedName>
</protein>
<proteinExistence type="predicted"/>
<dbReference type="Proteomes" id="UP000295361">
    <property type="component" value="Unassembled WGS sequence"/>
</dbReference>
<dbReference type="EMBL" id="SNXS01000003">
    <property type="protein sequence ID" value="TDP71041.1"/>
    <property type="molecule type" value="Genomic_DNA"/>
</dbReference>
<dbReference type="RefSeq" id="WP_133700850.1">
    <property type="nucleotide sequence ID" value="NZ_SNXS01000003.1"/>
</dbReference>
<sequence length="253" mass="27908">MNTHPSWQTTLSKAEGHLAAQQWPAAREAAQAMTAICKEPVWLGRAWLLSARAAWHLSDLDACLADAMLALAQARQAAQQDTQISALTLAAFALAELNRAEQALPLADEALALSEVGPHFMLRPVALSCAAHLQARLGHLQESESLHMQALSLARESGSPERLQMAYDNLTLSLAHTHRAARRAQDDGLAEVATRYAEKHMPQIRNLMRDERLEDWRRRSLMDNLAALLELRGSAQEAQEAKTLRQLAKPAKP</sequence>
<organism evidence="1 2">
    <name type="scientific">Roseateles toxinivorans</name>
    <dbReference type="NCBI Taxonomy" id="270368"/>
    <lineage>
        <taxon>Bacteria</taxon>
        <taxon>Pseudomonadati</taxon>
        <taxon>Pseudomonadota</taxon>
        <taxon>Betaproteobacteria</taxon>
        <taxon>Burkholderiales</taxon>
        <taxon>Sphaerotilaceae</taxon>
        <taxon>Roseateles</taxon>
    </lineage>
</organism>
<evidence type="ECO:0000313" key="2">
    <source>
        <dbReference type="Proteomes" id="UP000295361"/>
    </source>
</evidence>
<dbReference type="OrthoDB" id="4129141at1224"/>